<gene>
    <name evidence="1" type="ORF">FRZ54_16025</name>
</gene>
<evidence type="ECO:0000313" key="1">
    <source>
        <dbReference type="EMBL" id="QEC64019.1"/>
    </source>
</evidence>
<name>A0A5B8UYD8_9SPHI</name>
<dbReference type="AlphaFoldDB" id="A0A5B8UYD8"/>
<proteinExistence type="predicted"/>
<evidence type="ECO:0000313" key="2">
    <source>
        <dbReference type="Proteomes" id="UP000321479"/>
    </source>
</evidence>
<reference evidence="1 2" key="1">
    <citation type="journal article" date="2017" name="Curr. Microbiol.">
        <title>Mucilaginibacter ginsenosidivorans sp. nov., Isolated from Soil of Ginseng Field.</title>
        <authorList>
            <person name="Kim M.M."/>
            <person name="Siddiqi M.Z."/>
            <person name="Im W.T."/>
        </authorList>
    </citation>
    <scope>NUCLEOTIDE SEQUENCE [LARGE SCALE GENOMIC DNA]</scope>
    <source>
        <strain evidence="1 2">Gsoil 3017</strain>
    </source>
</reference>
<dbReference type="Proteomes" id="UP000321479">
    <property type="component" value="Chromosome"/>
</dbReference>
<sequence length="78" mass="9105">MDKSVERYFLYCMNLQCQNSIYHNMMATQMPLSEESLLSRHCCTYCSQPLASAIDLEIKYTLANLNVVKPDLKNYMKN</sequence>
<organism evidence="1 2">
    <name type="scientific">Mucilaginibacter ginsenosidivorans</name>
    <dbReference type="NCBI Taxonomy" id="398053"/>
    <lineage>
        <taxon>Bacteria</taxon>
        <taxon>Pseudomonadati</taxon>
        <taxon>Bacteroidota</taxon>
        <taxon>Sphingobacteriia</taxon>
        <taxon>Sphingobacteriales</taxon>
        <taxon>Sphingobacteriaceae</taxon>
        <taxon>Mucilaginibacter</taxon>
    </lineage>
</organism>
<dbReference type="EMBL" id="CP042436">
    <property type="protein sequence ID" value="QEC64019.1"/>
    <property type="molecule type" value="Genomic_DNA"/>
</dbReference>
<dbReference type="RefSeq" id="WP_147032592.1">
    <property type="nucleotide sequence ID" value="NZ_CP042436.1"/>
</dbReference>
<accession>A0A5B8UYD8</accession>
<dbReference type="KEGG" id="mgin:FRZ54_16025"/>
<protein>
    <submittedName>
        <fullName evidence="1">Uncharacterized protein</fullName>
    </submittedName>
</protein>
<keyword evidence="2" id="KW-1185">Reference proteome</keyword>